<evidence type="ECO:0000313" key="1">
    <source>
        <dbReference type="EMBL" id="KAF2744751.1"/>
    </source>
</evidence>
<proteinExistence type="predicted"/>
<dbReference type="EMBL" id="MU006586">
    <property type="protein sequence ID" value="KAF2744751.1"/>
    <property type="molecule type" value="Genomic_DNA"/>
</dbReference>
<sequence length="76" mass="8339">MPAGTPRMSMIRSAARYLTEPHPFARRPTTMGSHPVAWGVYANHIGRTSVVVLPFLGFVLTWPMMAAKVIDKTTGV</sequence>
<name>A0A6A6V604_9PLEO</name>
<dbReference type="OrthoDB" id="4829316at2759"/>
<accession>A0A6A6V604</accession>
<protein>
    <submittedName>
        <fullName evidence="1">Uncharacterized protein</fullName>
    </submittedName>
</protein>
<dbReference type="Proteomes" id="UP000799440">
    <property type="component" value="Unassembled WGS sequence"/>
</dbReference>
<dbReference type="AlphaFoldDB" id="A0A6A6V604"/>
<gene>
    <name evidence="1" type="ORF">M011DRAFT_479515</name>
</gene>
<reference evidence="1" key="1">
    <citation type="journal article" date="2020" name="Stud. Mycol.">
        <title>101 Dothideomycetes genomes: a test case for predicting lifestyles and emergence of pathogens.</title>
        <authorList>
            <person name="Haridas S."/>
            <person name="Albert R."/>
            <person name="Binder M."/>
            <person name="Bloem J."/>
            <person name="Labutti K."/>
            <person name="Salamov A."/>
            <person name="Andreopoulos B."/>
            <person name="Baker S."/>
            <person name="Barry K."/>
            <person name="Bills G."/>
            <person name="Bluhm B."/>
            <person name="Cannon C."/>
            <person name="Castanera R."/>
            <person name="Culley D."/>
            <person name="Daum C."/>
            <person name="Ezra D."/>
            <person name="Gonzalez J."/>
            <person name="Henrissat B."/>
            <person name="Kuo A."/>
            <person name="Liang C."/>
            <person name="Lipzen A."/>
            <person name="Lutzoni F."/>
            <person name="Magnuson J."/>
            <person name="Mondo S."/>
            <person name="Nolan M."/>
            <person name="Ohm R."/>
            <person name="Pangilinan J."/>
            <person name="Park H.-J."/>
            <person name="Ramirez L."/>
            <person name="Alfaro M."/>
            <person name="Sun H."/>
            <person name="Tritt A."/>
            <person name="Yoshinaga Y."/>
            <person name="Zwiers L.-H."/>
            <person name="Turgeon B."/>
            <person name="Goodwin S."/>
            <person name="Spatafora J."/>
            <person name="Crous P."/>
            <person name="Grigoriev I."/>
        </authorList>
    </citation>
    <scope>NUCLEOTIDE SEQUENCE</scope>
    <source>
        <strain evidence="1">CBS 119925</strain>
    </source>
</reference>
<evidence type="ECO:0000313" key="2">
    <source>
        <dbReference type="Proteomes" id="UP000799440"/>
    </source>
</evidence>
<organism evidence="1 2">
    <name type="scientific">Sporormia fimetaria CBS 119925</name>
    <dbReference type="NCBI Taxonomy" id="1340428"/>
    <lineage>
        <taxon>Eukaryota</taxon>
        <taxon>Fungi</taxon>
        <taxon>Dikarya</taxon>
        <taxon>Ascomycota</taxon>
        <taxon>Pezizomycotina</taxon>
        <taxon>Dothideomycetes</taxon>
        <taxon>Pleosporomycetidae</taxon>
        <taxon>Pleosporales</taxon>
        <taxon>Sporormiaceae</taxon>
        <taxon>Sporormia</taxon>
    </lineage>
</organism>
<keyword evidence="2" id="KW-1185">Reference proteome</keyword>